<accession>A0A814F7I5</accession>
<name>A0A814F7I5_9BILA</name>
<evidence type="ECO:0000313" key="3">
    <source>
        <dbReference type="EMBL" id="CAF0979048.1"/>
    </source>
</evidence>
<dbReference type="AlphaFoldDB" id="A0A814F7I5"/>
<dbReference type="InterPro" id="IPR002557">
    <property type="entry name" value="Chitin-bd_dom"/>
</dbReference>
<dbReference type="GO" id="GO:0005576">
    <property type="term" value="C:extracellular region"/>
    <property type="evidence" value="ECO:0007669"/>
    <property type="project" value="InterPro"/>
</dbReference>
<evidence type="ECO:0000259" key="2">
    <source>
        <dbReference type="PROSITE" id="PS50940"/>
    </source>
</evidence>
<feature type="domain" description="Chitin-binding type-2" evidence="2">
    <location>
        <begin position="56"/>
        <end position="113"/>
    </location>
</feature>
<dbReference type="PROSITE" id="PS50940">
    <property type="entry name" value="CHIT_BIND_II"/>
    <property type="match status" value="1"/>
</dbReference>
<dbReference type="Proteomes" id="UP000663879">
    <property type="component" value="Unassembled WGS sequence"/>
</dbReference>
<dbReference type="Pfam" id="PF01607">
    <property type="entry name" value="CBM_14"/>
    <property type="match status" value="1"/>
</dbReference>
<feature type="chain" id="PRO_5032481057" description="Chitin-binding type-2 domain-containing protein" evidence="1">
    <location>
        <begin position="18"/>
        <end position="157"/>
    </location>
</feature>
<dbReference type="SMART" id="SM00494">
    <property type="entry name" value="ChtBD2"/>
    <property type="match status" value="1"/>
</dbReference>
<dbReference type="GO" id="GO:0008061">
    <property type="term" value="F:chitin binding"/>
    <property type="evidence" value="ECO:0007669"/>
    <property type="project" value="InterPro"/>
</dbReference>
<evidence type="ECO:0000313" key="4">
    <source>
        <dbReference type="Proteomes" id="UP000663879"/>
    </source>
</evidence>
<sequence>MLKLIAFLLVVMIGIQASDVYEYQVQYDTLPYHESSNDYQYPSTYYDNPKKHHPKLPRCHMNEDYTSVPGSCSKFKRCSNGYLYILNCPKTLVWDSRWKTCVHKSQARGHCGKKYSQYNYQKYDTTYKTEEYPSYQYHNEYNINNPVYPTGSSNKYY</sequence>
<comment type="caution">
    <text evidence="3">The sequence shown here is derived from an EMBL/GenBank/DDBJ whole genome shotgun (WGS) entry which is preliminary data.</text>
</comment>
<keyword evidence="4" id="KW-1185">Reference proteome</keyword>
<dbReference type="EMBL" id="CAJNOC010003354">
    <property type="protein sequence ID" value="CAF0979048.1"/>
    <property type="molecule type" value="Genomic_DNA"/>
</dbReference>
<reference evidence="3" key="1">
    <citation type="submission" date="2021-02" db="EMBL/GenBank/DDBJ databases">
        <authorList>
            <person name="Nowell W R."/>
        </authorList>
    </citation>
    <scope>NUCLEOTIDE SEQUENCE</scope>
    <source>
        <strain evidence="3">Ploen Becks lab</strain>
    </source>
</reference>
<gene>
    <name evidence="3" type="ORF">OXX778_LOCUS15320</name>
</gene>
<dbReference type="SUPFAM" id="SSF57625">
    <property type="entry name" value="Invertebrate chitin-binding proteins"/>
    <property type="match status" value="1"/>
</dbReference>
<feature type="signal peptide" evidence="1">
    <location>
        <begin position="1"/>
        <end position="17"/>
    </location>
</feature>
<keyword evidence="1" id="KW-0732">Signal</keyword>
<proteinExistence type="predicted"/>
<dbReference type="OrthoDB" id="10209929at2759"/>
<evidence type="ECO:0000256" key="1">
    <source>
        <dbReference type="SAM" id="SignalP"/>
    </source>
</evidence>
<dbReference type="Gene3D" id="2.170.140.10">
    <property type="entry name" value="Chitin binding domain"/>
    <property type="match status" value="1"/>
</dbReference>
<organism evidence="3 4">
    <name type="scientific">Brachionus calyciflorus</name>
    <dbReference type="NCBI Taxonomy" id="104777"/>
    <lineage>
        <taxon>Eukaryota</taxon>
        <taxon>Metazoa</taxon>
        <taxon>Spiralia</taxon>
        <taxon>Gnathifera</taxon>
        <taxon>Rotifera</taxon>
        <taxon>Eurotatoria</taxon>
        <taxon>Monogononta</taxon>
        <taxon>Pseudotrocha</taxon>
        <taxon>Ploima</taxon>
        <taxon>Brachionidae</taxon>
        <taxon>Brachionus</taxon>
    </lineage>
</organism>
<protein>
    <recommendedName>
        <fullName evidence="2">Chitin-binding type-2 domain-containing protein</fullName>
    </recommendedName>
</protein>
<dbReference type="InterPro" id="IPR036508">
    <property type="entry name" value="Chitin-bd_dom_sf"/>
</dbReference>